<keyword evidence="2" id="KW-1185">Reference proteome</keyword>
<evidence type="ECO:0000313" key="1">
    <source>
        <dbReference type="EMBL" id="MBB4677320.1"/>
    </source>
</evidence>
<dbReference type="AlphaFoldDB" id="A0A7W7CA14"/>
<name>A0A7W7CA14_9PSEU</name>
<accession>A0A7W7CA14</accession>
<dbReference type="Proteomes" id="UP000533598">
    <property type="component" value="Unassembled WGS sequence"/>
</dbReference>
<gene>
    <name evidence="1" type="ORF">HNR67_003438</name>
</gene>
<organism evidence="1 2">
    <name type="scientific">Crossiella cryophila</name>
    <dbReference type="NCBI Taxonomy" id="43355"/>
    <lineage>
        <taxon>Bacteria</taxon>
        <taxon>Bacillati</taxon>
        <taxon>Actinomycetota</taxon>
        <taxon>Actinomycetes</taxon>
        <taxon>Pseudonocardiales</taxon>
        <taxon>Pseudonocardiaceae</taxon>
        <taxon>Crossiella</taxon>
    </lineage>
</organism>
<dbReference type="RefSeq" id="WP_185003286.1">
    <property type="nucleotide sequence ID" value="NZ_BAAAUI010000032.1"/>
</dbReference>
<comment type="caution">
    <text evidence="1">The sequence shown here is derived from an EMBL/GenBank/DDBJ whole genome shotgun (WGS) entry which is preliminary data.</text>
</comment>
<reference evidence="1 2" key="1">
    <citation type="submission" date="2020-08" db="EMBL/GenBank/DDBJ databases">
        <title>Sequencing the genomes of 1000 actinobacteria strains.</title>
        <authorList>
            <person name="Klenk H.-P."/>
        </authorList>
    </citation>
    <scope>NUCLEOTIDE SEQUENCE [LARGE SCALE GENOMIC DNA]</scope>
    <source>
        <strain evidence="1 2">DSM 44230</strain>
    </source>
</reference>
<evidence type="ECO:0000313" key="2">
    <source>
        <dbReference type="Proteomes" id="UP000533598"/>
    </source>
</evidence>
<dbReference type="EMBL" id="JACHMH010000001">
    <property type="protein sequence ID" value="MBB4677320.1"/>
    <property type="molecule type" value="Genomic_DNA"/>
</dbReference>
<protein>
    <submittedName>
        <fullName evidence="1">Uncharacterized protein</fullName>
    </submittedName>
</protein>
<proteinExistence type="predicted"/>
<sequence length="148" mass="16378">MVECRTESEAAVALTEVAGRLRQATEESCQYRRAELLIGIAESVQRISDDLEWLVAAQYEPVPPPRAEHSAEVVVRQARLELVLPNDELATVTVSPGLRGPEWNAQPWLPLLPMNGSIRLAIEAALRRMGHAVTEAMVPSPITEHRQP</sequence>